<dbReference type="OrthoDB" id="272391at2759"/>
<comment type="caution">
    <text evidence="2">The sequence shown here is derived from an EMBL/GenBank/DDBJ whole genome shotgun (WGS) entry which is preliminary data.</text>
</comment>
<protein>
    <submittedName>
        <fullName evidence="2">Uncharacterized protein</fullName>
    </submittedName>
</protein>
<dbReference type="AlphaFoldDB" id="A0A836H9L4"/>
<reference evidence="2 3" key="1">
    <citation type="submission" date="2021-02" db="EMBL/GenBank/DDBJ databases">
        <title>Leishmania (Mundinia) enrietti genome sequencing and assembly.</title>
        <authorList>
            <person name="Almutairi H."/>
            <person name="Gatherer D."/>
        </authorList>
    </citation>
    <scope>NUCLEOTIDE SEQUENCE [LARGE SCALE GENOMIC DNA]</scope>
    <source>
        <strain evidence="2">CUR178</strain>
    </source>
</reference>
<dbReference type="Proteomes" id="UP000674179">
    <property type="component" value="Chromosome 17"/>
</dbReference>
<evidence type="ECO:0000313" key="2">
    <source>
        <dbReference type="EMBL" id="KAG5482102.1"/>
    </source>
</evidence>
<sequence>MSDHANSLVVWGSTGRRLQFSMQDLRMPESLKDHPHFHFFEKQWGAVASFWFNRVLKESALQHLPVEKIVDLIREDISKRWERRRKEQSISKKRKRLLQDSGAAGTPSASVLLTNVTTLEDYNAASEGEQRDWVGVLIERVEGVSKDKVQSWRVLVDDEAEQPPAKAPRAECTGSRSGEQPHSVAEAAAIFDDRVAVVLTLSNKEMAATAIAHLHGSKLDSRRVVCRFWSES</sequence>
<name>A0A836H9L4_LEIEN</name>
<organism evidence="2 3">
    <name type="scientific">Leishmania enriettii</name>
    <dbReference type="NCBI Taxonomy" id="5663"/>
    <lineage>
        <taxon>Eukaryota</taxon>
        <taxon>Discoba</taxon>
        <taxon>Euglenozoa</taxon>
        <taxon>Kinetoplastea</taxon>
        <taxon>Metakinetoplastina</taxon>
        <taxon>Trypanosomatida</taxon>
        <taxon>Trypanosomatidae</taxon>
        <taxon>Leishmaniinae</taxon>
        <taxon>Leishmania</taxon>
    </lineage>
</organism>
<accession>A0A836H9L4</accession>
<dbReference type="KEGG" id="lenr:94173146"/>
<dbReference type="GeneID" id="94173146"/>
<dbReference type="EMBL" id="JAFHKP010000017">
    <property type="protein sequence ID" value="KAG5482102.1"/>
    <property type="molecule type" value="Genomic_DNA"/>
</dbReference>
<gene>
    <name evidence="2" type="ORF">CUR178_05959</name>
</gene>
<evidence type="ECO:0000256" key="1">
    <source>
        <dbReference type="SAM" id="MobiDB-lite"/>
    </source>
</evidence>
<evidence type="ECO:0000313" key="3">
    <source>
        <dbReference type="Proteomes" id="UP000674179"/>
    </source>
</evidence>
<keyword evidence="3" id="KW-1185">Reference proteome</keyword>
<dbReference type="RefSeq" id="XP_067693964.1">
    <property type="nucleotide sequence ID" value="XM_067837636.1"/>
</dbReference>
<proteinExistence type="predicted"/>
<feature type="region of interest" description="Disordered" evidence="1">
    <location>
        <begin position="159"/>
        <end position="181"/>
    </location>
</feature>